<feature type="region of interest" description="Disordered" evidence="6">
    <location>
        <begin position="122"/>
        <end position="148"/>
    </location>
</feature>
<keyword evidence="5 7" id="KW-0472">Membrane</keyword>
<sequence length="555" mass="61366">MGLWISTWDYCDFDENFPPLGFVDSGISKRYCSYAQISQFMNILLLYHHSHGTGVCMSQILLHSLTMVKAVVGEDTRLTSAEDRLSQSAVPAEVGLVIGKLSSALDRGFVYDLIPTPRNDAGEPACSVLETKDDKRKPSKSKPQSSESSSLLIDSDWVAEHARQVSRMLLGGVKVVGIYVWASESAFKNSTMILCQAIKGVSDAIRHLDPSLDEALLIHISYSPRRWNCRTCLLNSSITSSSLRPCDFKLGRVLNSLQRFKCSYSFSFRSPIYSGGSSTRQTFTEILRQELVVHEKDLKSANAMIDGDLVHNDEPCHTDGEHEVELLFPLMKDSRAEALTAKNVTGILLFGGSIFSYAYLNVKEPVSQAVADIKADITRSLQSRLDIICDEAEQDLNPTDDGDVEEAEMSKTPISKVILNSSTKACHLRLPRRVLVPWLAGTYICDYLQPFESLEVVKERCIELMSMEHSSLDASKISEVETETSLLTVETMWDVISPASSASSFGLDGNAERTSREDGSKRTDDAGNASTIPILVAIFVLLLSIVLGFVLYQRD</sequence>
<evidence type="ECO:0000313" key="9">
    <source>
        <dbReference type="Proteomes" id="UP000836841"/>
    </source>
</evidence>
<evidence type="ECO:0000256" key="5">
    <source>
        <dbReference type="ARBA" id="ARBA00023136"/>
    </source>
</evidence>
<organism evidence="8 9">
    <name type="scientific">Thlaspi arvense</name>
    <name type="common">Field penny-cress</name>
    <dbReference type="NCBI Taxonomy" id="13288"/>
    <lineage>
        <taxon>Eukaryota</taxon>
        <taxon>Viridiplantae</taxon>
        <taxon>Streptophyta</taxon>
        <taxon>Embryophyta</taxon>
        <taxon>Tracheophyta</taxon>
        <taxon>Spermatophyta</taxon>
        <taxon>Magnoliopsida</taxon>
        <taxon>eudicotyledons</taxon>
        <taxon>Gunneridae</taxon>
        <taxon>Pentapetalae</taxon>
        <taxon>rosids</taxon>
        <taxon>malvids</taxon>
        <taxon>Brassicales</taxon>
        <taxon>Brassicaceae</taxon>
        <taxon>Thlaspideae</taxon>
        <taxon>Thlaspi</taxon>
    </lineage>
</organism>
<keyword evidence="3 7" id="KW-0812">Transmembrane</keyword>
<dbReference type="Pfam" id="PF14778">
    <property type="entry name" value="ODR4-like"/>
    <property type="match status" value="1"/>
</dbReference>
<evidence type="ECO:0000256" key="3">
    <source>
        <dbReference type="ARBA" id="ARBA00022692"/>
    </source>
</evidence>
<reference evidence="8 9" key="1">
    <citation type="submission" date="2022-03" db="EMBL/GenBank/DDBJ databases">
        <authorList>
            <person name="Nunn A."/>
            <person name="Chopra R."/>
            <person name="Nunn A."/>
            <person name="Contreras Garrido A."/>
        </authorList>
    </citation>
    <scope>NUCLEOTIDE SEQUENCE [LARGE SCALE GENOMIC DNA]</scope>
</reference>
<evidence type="ECO:0000256" key="1">
    <source>
        <dbReference type="ARBA" id="ARBA00004370"/>
    </source>
</evidence>
<keyword evidence="4 7" id="KW-1133">Transmembrane helix</keyword>
<feature type="region of interest" description="Disordered" evidence="6">
    <location>
        <begin position="503"/>
        <end position="524"/>
    </location>
</feature>
<evidence type="ECO:0008006" key="10">
    <source>
        <dbReference type="Google" id="ProtNLM"/>
    </source>
</evidence>
<comment type="subcellular location">
    <subcellularLocation>
        <location evidence="1">Membrane</location>
    </subcellularLocation>
</comment>
<evidence type="ECO:0000256" key="6">
    <source>
        <dbReference type="SAM" id="MobiDB-lite"/>
    </source>
</evidence>
<dbReference type="AlphaFoldDB" id="A0AAU9RKU4"/>
<evidence type="ECO:0000256" key="4">
    <source>
        <dbReference type="ARBA" id="ARBA00022989"/>
    </source>
</evidence>
<dbReference type="GO" id="GO:0016020">
    <property type="term" value="C:membrane"/>
    <property type="evidence" value="ECO:0007669"/>
    <property type="project" value="UniProtKB-SubCell"/>
</dbReference>
<protein>
    <recommendedName>
        <fullName evidence="10">Protein odr-4 homolog</fullName>
    </recommendedName>
</protein>
<evidence type="ECO:0000256" key="7">
    <source>
        <dbReference type="SAM" id="Phobius"/>
    </source>
</evidence>
<name>A0AAU9RKU4_THLAR</name>
<evidence type="ECO:0000313" key="8">
    <source>
        <dbReference type="EMBL" id="CAH2045041.1"/>
    </source>
</evidence>
<dbReference type="GO" id="GO:0008104">
    <property type="term" value="P:intracellular protein localization"/>
    <property type="evidence" value="ECO:0007669"/>
    <property type="project" value="TreeGrafter"/>
</dbReference>
<keyword evidence="9" id="KW-1185">Reference proteome</keyword>
<dbReference type="GO" id="GO:0012505">
    <property type="term" value="C:endomembrane system"/>
    <property type="evidence" value="ECO:0007669"/>
    <property type="project" value="TreeGrafter"/>
</dbReference>
<proteinExistence type="inferred from homology"/>
<accession>A0AAU9RKU4</accession>
<dbReference type="InterPro" id="IPR029454">
    <property type="entry name" value="ODR-4-like"/>
</dbReference>
<dbReference type="PANTHER" id="PTHR33966:SF1">
    <property type="entry name" value="PROTEIN ODR-4 HOMOLOG"/>
    <property type="match status" value="1"/>
</dbReference>
<feature type="transmembrane region" description="Helical" evidence="7">
    <location>
        <begin position="532"/>
        <end position="552"/>
    </location>
</feature>
<dbReference type="EMBL" id="OU466858">
    <property type="protein sequence ID" value="CAH2045041.1"/>
    <property type="molecule type" value="Genomic_DNA"/>
</dbReference>
<evidence type="ECO:0000256" key="2">
    <source>
        <dbReference type="ARBA" id="ARBA00010131"/>
    </source>
</evidence>
<comment type="similarity">
    <text evidence="2">Belongs to the ODR-4 family.</text>
</comment>
<dbReference type="PANTHER" id="PTHR33966">
    <property type="entry name" value="PROTEIN ODR-4 HOMOLOG"/>
    <property type="match status" value="1"/>
</dbReference>
<feature type="compositionally biased region" description="Basic and acidic residues" evidence="6">
    <location>
        <begin position="510"/>
        <end position="524"/>
    </location>
</feature>
<dbReference type="Proteomes" id="UP000836841">
    <property type="component" value="Chromosome 2"/>
</dbReference>
<gene>
    <name evidence="8" type="ORF">TAV2_LOCUS8049</name>
</gene>